<sequence length="75" mass="8475">MFGSNSYALSYRAYFVPTDELGNSRVDEENSTTAGEFVGVKLGLSSFKQDVKLVTAAVNNNMLKYFFIFLNLNRY</sequence>
<proteinExistence type="predicted"/>
<evidence type="ECO:0000313" key="1">
    <source>
        <dbReference type="EMBL" id="MCD8741531.1"/>
    </source>
</evidence>
<dbReference type="RefSeq" id="WP_232178031.1">
    <property type="nucleotide sequence ID" value="NZ_JAJPWV010000003.1"/>
</dbReference>
<dbReference type="Proteomes" id="UP001199919">
    <property type="component" value="Unassembled WGS sequence"/>
</dbReference>
<comment type="caution">
    <text evidence="1">The sequence shown here is derived from an EMBL/GenBank/DDBJ whole genome shotgun (WGS) entry which is preliminary data.</text>
</comment>
<accession>A0ABS8U357</accession>
<evidence type="ECO:0000313" key="2">
    <source>
        <dbReference type="Proteomes" id="UP001199919"/>
    </source>
</evidence>
<organism evidence="1 2">
    <name type="scientific">Mucilaginibacter roseus</name>
    <dbReference type="NCBI Taxonomy" id="1528868"/>
    <lineage>
        <taxon>Bacteria</taxon>
        <taxon>Pseudomonadati</taxon>
        <taxon>Bacteroidota</taxon>
        <taxon>Sphingobacteriia</taxon>
        <taxon>Sphingobacteriales</taxon>
        <taxon>Sphingobacteriaceae</taxon>
        <taxon>Mucilaginibacter</taxon>
    </lineage>
</organism>
<dbReference type="EMBL" id="JAJPWV010000003">
    <property type="protein sequence ID" value="MCD8741531.1"/>
    <property type="molecule type" value="Genomic_DNA"/>
</dbReference>
<name>A0ABS8U357_9SPHI</name>
<gene>
    <name evidence="1" type="ORF">LT679_13025</name>
</gene>
<keyword evidence="2" id="KW-1185">Reference proteome</keyword>
<reference evidence="1 2" key="1">
    <citation type="submission" date="2021-12" db="EMBL/GenBank/DDBJ databases">
        <title>Mucilaginibacter roseus genome.</title>
        <authorList>
            <person name="Ferreira J.R."/>
            <person name="Newman J.D."/>
        </authorList>
    </citation>
    <scope>NUCLEOTIDE SEQUENCE [LARGE SCALE GENOMIC DNA]</scope>
    <source>
        <strain evidence="1 2">LMG 28454</strain>
    </source>
</reference>
<protein>
    <submittedName>
        <fullName evidence="1">Uncharacterized protein</fullName>
    </submittedName>
</protein>